<feature type="transmembrane region" description="Helical" evidence="1">
    <location>
        <begin position="45"/>
        <end position="66"/>
    </location>
</feature>
<dbReference type="PANTHER" id="PTHR36443:SF1">
    <property type="entry name" value="BSR5223 PROTEIN"/>
    <property type="match status" value="1"/>
</dbReference>
<gene>
    <name evidence="2" type="ORF">ENK44_00090</name>
</gene>
<evidence type="ECO:0000313" key="2">
    <source>
        <dbReference type="EMBL" id="HGY54075.1"/>
    </source>
</evidence>
<sequence>MKTGTILIIIGLALVLIGLLWPWIARIPIGRLPGDIIIERPNLRIYIPITSMLLLSALLTFILWLIRR</sequence>
<reference evidence="2" key="1">
    <citation type="journal article" date="2020" name="mSystems">
        <title>Genome- and Community-Level Interaction Insights into Carbon Utilization and Element Cycling Functions of Hydrothermarchaeota in Hydrothermal Sediment.</title>
        <authorList>
            <person name="Zhou Z."/>
            <person name="Liu Y."/>
            <person name="Xu W."/>
            <person name="Pan J."/>
            <person name="Luo Z.H."/>
            <person name="Li M."/>
        </authorList>
    </citation>
    <scope>NUCLEOTIDE SEQUENCE [LARGE SCALE GENOMIC DNA]</scope>
    <source>
        <strain evidence="2">HyVt-577</strain>
    </source>
</reference>
<dbReference type="Proteomes" id="UP000885779">
    <property type="component" value="Unassembled WGS sequence"/>
</dbReference>
<feature type="transmembrane region" description="Helical" evidence="1">
    <location>
        <begin position="6"/>
        <end position="24"/>
    </location>
</feature>
<dbReference type="PANTHER" id="PTHR36443">
    <property type="entry name" value="BSR5223 PROTEIN"/>
    <property type="match status" value="1"/>
</dbReference>
<keyword evidence="1" id="KW-0472">Membrane</keyword>
<dbReference type="EMBL" id="DRQG01000002">
    <property type="protein sequence ID" value="HGY54075.1"/>
    <property type="molecule type" value="Genomic_DNA"/>
</dbReference>
<keyword evidence="1" id="KW-1133">Transmembrane helix</keyword>
<dbReference type="Pfam" id="PF11146">
    <property type="entry name" value="DUF2905"/>
    <property type="match status" value="1"/>
</dbReference>
<keyword evidence="1" id="KW-0812">Transmembrane</keyword>
<accession>A0A7V4TXF4</accession>
<dbReference type="AlphaFoldDB" id="A0A7V4TXF4"/>
<proteinExistence type="predicted"/>
<dbReference type="InterPro" id="IPR021320">
    <property type="entry name" value="DUF2905"/>
</dbReference>
<organism evidence="2">
    <name type="scientific">Caldithrix abyssi</name>
    <dbReference type="NCBI Taxonomy" id="187145"/>
    <lineage>
        <taxon>Bacteria</taxon>
        <taxon>Pseudomonadati</taxon>
        <taxon>Calditrichota</taxon>
        <taxon>Calditrichia</taxon>
        <taxon>Calditrichales</taxon>
        <taxon>Calditrichaceae</taxon>
        <taxon>Caldithrix</taxon>
    </lineage>
</organism>
<name>A0A7V4TXF4_CALAY</name>
<evidence type="ECO:0000256" key="1">
    <source>
        <dbReference type="SAM" id="Phobius"/>
    </source>
</evidence>
<comment type="caution">
    <text evidence="2">The sequence shown here is derived from an EMBL/GenBank/DDBJ whole genome shotgun (WGS) entry which is preliminary data.</text>
</comment>
<protein>
    <submittedName>
        <fullName evidence="2">DUF2905 domain-containing protein</fullName>
    </submittedName>
</protein>